<dbReference type="Proteomes" id="UP000235371">
    <property type="component" value="Unassembled WGS sequence"/>
</dbReference>
<dbReference type="PROSITE" id="PS50800">
    <property type="entry name" value="SAP"/>
    <property type="match status" value="1"/>
</dbReference>
<dbReference type="Pfam" id="PF02037">
    <property type="entry name" value="SAP"/>
    <property type="match status" value="1"/>
</dbReference>
<dbReference type="InParanoid" id="A0A2J6T0Z9"/>
<keyword evidence="3" id="KW-1185">Reference proteome</keyword>
<dbReference type="OrthoDB" id="3546385at2759"/>
<protein>
    <recommendedName>
        <fullName evidence="1">SAP domain-containing protein</fullName>
    </recommendedName>
</protein>
<organism evidence="2 3">
    <name type="scientific">Hyaloscypha bicolor E</name>
    <dbReference type="NCBI Taxonomy" id="1095630"/>
    <lineage>
        <taxon>Eukaryota</taxon>
        <taxon>Fungi</taxon>
        <taxon>Dikarya</taxon>
        <taxon>Ascomycota</taxon>
        <taxon>Pezizomycotina</taxon>
        <taxon>Leotiomycetes</taxon>
        <taxon>Helotiales</taxon>
        <taxon>Hyaloscyphaceae</taxon>
        <taxon>Hyaloscypha</taxon>
        <taxon>Hyaloscypha bicolor</taxon>
    </lineage>
</organism>
<accession>A0A2J6T0Z9</accession>
<dbReference type="InterPro" id="IPR003034">
    <property type="entry name" value="SAP_dom"/>
</dbReference>
<reference evidence="2 3" key="1">
    <citation type="submission" date="2016-04" db="EMBL/GenBank/DDBJ databases">
        <title>A degradative enzymes factory behind the ericoid mycorrhizal symbiosis.</title>
        <authorList>
            <consortium name="DOE Joint Genome Institute"/>
            <person name="Martino E."/>
            <person name="Morin E."/>
            <person name="Grelet G."/>
            <person name="Kuo A."/>
            <person name="Kohler A."/>
            <person name="Daghino S."/>
            <person name="Barry K."/>
            <person name="Choi C."/>
            <person name="Cichocki N."/>
            <person name="Clum A."/>
            <person name="Copeland A."/>
            <person name="Hainaut M."/>
            <person name="Haridas S."/>
            <person name="Labutti K."/>
            <person name="Lindquist E."/>
            <person name="Lipzen A."/>
            <person name="Khouja H.-R."/>
            <person name="Murat C."/>
            <person name="Ohm R."/>
            <person name="Olson A."/>
            <person name="Spatafora J."/>
            <person name="Veneault-Fourrey C."/>
            <person name="Henrissat B."/>
            <person name="Grigoriev I."/>
            <person name="Martin F."/>
            <person name="Perotto S."/>
        </authorList>
    </citation>
    <scope>NUCLEOTIDE SEQUENCE [LARGE SCALE GENOMIC DNA]</scope>
    <source>
        <strain evidence="2 3">E</strain>
    </source>
</reference>
<dbReference type="PANTHER" id="PTHR35910">
    <property type="entry name" value="2EXR DOMAIN-CONTAINING PROTEIN"/>
    <property type="match status" value="1"/>
</dbReference>
<dbReference type="SUPFAM" id="SSF68906">
    <property type="entry name" value="SAP domain"/>
    <property type="match status" value="1"/>
</dbReference>
<feature type="domain" description="SAP" evidence="1">
    <location>
        <begin position="5"/>
        <end position="39"/>
    </location>
</feature>
<gene>
    <name evidence="2" type="ORF">K444DRAFT_71179</name>
</gene>
<dbReference type="SMART" id="SM00513">
    <property type="entry name" value="SAP"/>
    <property type="match status" value="1"/>
</dbReference>
<dbReference type="RefSeq" id="XP_024733600.1">
    <property type="nucleotide sequence ID" value="XM_024888262.1"/>
</dbReference>
<dbReference type="Pfam" id="PF20150">
    <property type="entry name" value="2EXR"/>
    <property type="match status" value="1"/>
</dbReference>
<dbReference type="Gene3D" id="1.10.720.30">
    <property type="entry name" value="SAP domain"/>
    <property type="match status" value="1"/>
</dbReference>
<sequence length="153" mass="17951">MISLYTSMSIQRLQDELSARTLRNDGKKEDLVHRLKEADWDERLRQHDTFPPFPRLPIEIQRKIWGFPLPGPRLLSVFFDAYDPSRLFSPSETKVPNPVTLTTCLISCEVALSRYRPVFEYSTFYADLRGGDLINLGYYNKQLDTDMIWSWES</sequence>
<dbReference type="InterPro" id="IPR045518">
    <property type="entry name" value="2EXR"/>
</dbReference>
<evidence type="ECO:0000313" key="3">
    <source>
        <dbReference type="Proteomes" id="UP000235371"/>
    </source>
</evidence>
<dbReference type="PANTHER" id="PTHR35910:SF1">
    <property type="entry name" value="2EXR DOMAIN-CONTAINING PROTEIN"/>
    <property type="match status" value="1"/>
</dbReference>
<dbReference type="InterPro" id="IPR036361">
    <property type="entry name" value="SAP_dom_sf"/>
</dbReference>
<name>A0A2J6T0Z9_9HELO</name>
<evidence type="ECO:0000259" key="1">
    <source>
        <dbReference type="PROSITE" id="PS50800"/>
    </source>
</evidence>
<evidence type="ECO:0000313" key="2">
    <source>
        <dbReference type="EMBL" id="PMD56696.1"/>
    </source>
</evidence>
<proteinExistence type="predicted"/>
<dbReference type="GeneID" id="36596338"/>
<dbReference type="EMBL" id="KZ613848">
    <property type="protein sequence ID" value="PMD56696.1"/>
    <property type="molecule type" value="Genomic_DNA"/>
</dbReference>
<dbReference type="AlphaFoldDB" id="A0A2J6T0Z9"/>